<dbReference type="PANTHER" id="PTHR43213">
    <property type="entry name" value="BIFUNCTIONAL DTTP/UTP PYROPHOSPHATASE/METHYLTRANSFERASE PROTEIN-RELATED"/>
    <property type="match status" value="1"/>
</dbReference>
<dbReference type="InterPro" id="IPR029001">
    <property type="entry name" value="ITPase-like_fam"/>
</dbReference>
<dbReference type="InterPro" id="IPR003697">
    <property type="entry name" value="Maf-like"/>
</dbReference>
<comment type="function">
    <text evidence="4">Nucleoside triphosphate pyrophosphatase. May have a dual role in cell division arrest and in preventing the incorporation of modified nucleotides into cellular nucleic acids.</text>
</comment>
<dbReference type="Proteomes" id="UP000727456">
    <property type="component" value="Unassembled WGS sequence"/>
</dbReference>
<keyword evidence="4" id="KW-0963">Cytoplasm</keyword>
<dbReference type="EMBL" id="JAAOZC010000002">
    <property type="protein sequence ID" value="NIJ07410.1"/>
    <property type="molecule type" value="Genomic_DNA"/>
</dbReference>
<reference evidence="5 6" key="1">
    <citation type="submission" date="2020-03" db="EMBL/GenBank/DDBJ databases">
        <title>Genomic Encyclopedia of Type Strains, Phase III (KMG-III): the genomes of soil and plant-associated and newly described type strains.</title>
        <authorList>
            <person name="Whitman W."/>
        </authorList>
    </citation>
    <scope>NUCLEOTIDE SEQUENCE [LARGE SCALE GENOMIC DNA]</scope>
    <source>
        <strain evidence="5 6">CECT 8804</strain>
    </source>
</reference>
<sequence>MTDIVLASQSASRRAMLTAAGVSFRAESPGVDEEAAKASLVGLSGRDLADALAELKAVKLSLRHPQAIVLGCDSTVETADGALLDKAESRVDAEAQLKGLRGTTHRLSSAIVAAQGGQPIWRHVDVAKMTMRDFSDDFLQSYLGAEWPAIGGCVGGYRIEGLGAQLFAKIEGSQFTIMGLPLLPLLAWLRDRGALPA</sequence>
<dbReference type="PIRSF" id="PIRSF006305">
    <property type="entry name" value="Maf"/>
    <property type="match status" value="1"/>
</dbReference>
<dbReference type="CDD" id="cd00555">
    <property type="entry name" value="Maf"/>
    <property type="match status" value="1"/>
</dbReference>
<evidence type="ECO:0000256" key="4">
    <source>
        <dbReference type="HAMAP-Rule" id="MF_00528"/>
    </source>
</evidence>
<feature type="active site" description="Proton acceptor" evidence="4">
    <location>
        <position position="73"/>
    </location>
</feature>
<keyword evidence="6" id="KW-1185">Reference proteome</keyword>
<comment type="caution">
    <text evidence="4">Lacks conserved residue(s) required for the propagation of feature annotation.</text>
</comment>
<keyword evidence="3 4" id="KW-0546">Nucleotide metabolism</keyword>
<comment type="catalytic activity">
    <reaction evidence="4">
        <text>a 2'-deoxyribonucleoside 5'-triphosphate + H2O = a 2'-deoxyribonucleoside 5'-phosphate + diphosphate + H(+)</text>
        <dbReference type="Rhea" id="RHEA:44644"/>
        <dbReference type="ChEBI" id="CHEBI:15377"/>
        <dbReference type="ChEBI" id="CHEBI:15378"/>
        <dbReference type="ChEBI" id="CHEBI:33019"/>
        <dbReference type="ChEBI" id="CHEBI:61560"/>
        <dbReference type="ChEBI" id="CHEBI:65317"/>
        <dbReference type="EC" id="3.6.1.9"/>
    </reaction>
</comment>
<proteinExistence type="inferred from homology"/>
<dbReference type="PANTHER" id="PTHR43213:SF5">
    <property type="entry name" value="BIFUNCTIONAL DTTP_UTP PYROPHOSPHATASE_METHYLTRANSFERASE PROTEIN-RELATED"/>
    <property type="match status" value="1"/>
</dbReference>
<dbReference type="SUPFAM" id="SSF52972">
    <property type="entry name" value="ITPase-like"/>
    <property type="match status" value="1"/>
</dbReference>
<accession>A0ABX0TT28</accession>
<dbReference type="Gene3D" id="3.90.950.10">
    <property type="match status" value="1"/>
</dbReference>
<comment type="cofactor">
    <cofactor evidence="1 4">
        <name>a divalent metal cation</name>
        <dbReference type="ChEBI" id="CHEBI:60240"/>
    </cofactor>
</comment>
<evidence type="ECO:0000256" key="2">
    <source>
        <dbReference type="ARBA" id="ARBA00022801"/>
    </source>
</evidence>
<evidence type="ECO:0000313" key="6">
    <source>
        <dbReference type="Proteomes" id="UP000727456"/>
    </source>
</evidence>
<gene>
    <name evidence="5" type="ORF">FHS31_001006</name>
</gene>
<comment type="caution">
    <text evidence="5">The sequence shown here is derived from an EMBL/GenBank/DDBJ whole genome shotgun (WGS) entry which is preliminary data.</text>
</comment>
<evidence type="ECO:0000256" key="1">
    <source>
        <dbReference type="ARBA" id="ARBA00001968"/>
    </source>
</evidence>
<comment type="subcellular location">
    <subcellularLocation>
        <location evidence="4">Cytoplasm</location>
    </subcellularLocation>
</comment>
<organism evidence="5 6">
    <name type="scientific">Sphingomonas vulcanisoli</name>
    <dbReference type="NCBI Taxonomy" id="1658060"/>
    <lineage>
        <taxon>Bacteria</taxon>
        <taxon>Pseudomonadati</taxon>
        <taxon>Pseudomonadota</taxon>
        <taxon>Alphaproteobacteria</taxon>
        <taxon>Sphingomonadales</taxon>
        <taxon>Sphingomonadaceae</taxon>
        <taxon>Sphingomonas</taxon>
    </lineage>
</organism>
<comment type="similarity">
    <text evidence="4">Belongs to the Maf family.</text>
</comment>
<dbReference type="HAMAP" id="MF_00528">
    <property type="entry name" value="Maf"/>
    <property type="match status" value="1"/>
</dbReference>
<evidence type="ECO:0000313" key="5">
    <source>
        <dbReference type="EMBL" id="NIJ07410.1"/>
    </source>
</evidence>
<dbReference type="Pfam" id="PF02545">
    <property type="entry name" value="Maf"/>
    <property type="match status" value="1"/>
</dbReference>
<protein>
    <recommendedName>
        <fullName evidence="4">Nucleoside triphosphate pyrophosphatase</fullName>
        <ecNumber evidence="4">3.6.1.9</ecNumber>
    </recommendedName>
    <alternativeName>
        <fullName evidence="4">Nucleotide pyrophosphatase</fullName>
        <shortName evidence="4">Nucleotide PPase</shortName>
    </alternativeName>
</protein>
<keyword evidence="2 4" id="KW-0378">Hydrolase</keyword>
<dbReference type="RefSeq" id="WP_167072276.1">
    <property type="nucleotide sequence ID" value="NZ_JAAOZC010000002.1"/>
</dbReference>
<evidence type="ECO:0000256" key="3">
    <source>
        <dbReference type="ARBA" id="ARBA00023080"/>
    </source>
</evidence>
<dbReference type="EC" id="3.6.1.9" evidence="4"/>
<name>A0ABX0TT28_9SPHN</name>
<comment type="catalytic activity">
    <reaction evidence="4">
        <text>a ribonucleoside 5'-triphosphate + H2O = a ribonucleoside 5'-phosphate + diphosphate + H(+)</text>
        <dbReference type="Rhea" id="RHEA:23996"/>
        <dbReference type="ChEBI" id="CHEBI:15377"/>
        <dbReference type="ChEBI" id="CHEBI:15378"/>
        <dbReference type="ChEBI" id="CHEBI:33019"/>
        <dbReference type="ChEBI" id="CHEBI:58043"/>
        <dbReference type="ChEBI" id="CHEBI:61557"/>
        <dbReference type="EC" id="3.6.1.9"/>
    </reaction>
</comment>